<dbReference type="AlphaFoldDB" id="A0A7X0L1T0"/>
<evidence type="ECO:0000313" key="2">
    <source>
        <dbReference type="Proteomes" id="UP000546324"/>
    </source>
</evidence>
<keyword evidence="2" id="KW-1185">Reference proteome</keyword>
<sequence>MSRVEVGEYELVDEAGVWFLEMDGRIQATLIDMGGGTWRVRSPEGSVETVTVPPGTAHPARYVAEQVT</sequence>
<accession>A0A7X0L1T0</accession>
<comment type="caution">
    <text evidence="1">The sequence shown here is derived from an EMBL/GenBank/DDBJ whole genome shotgun (WGS) entry which is preliminary data.</text>
</comment>
<evidence type="ECO:0000313" key="1">
    <source>
        <dbReference type="EMBL" id="MBB6398913.1"/>
    </source>
</evidence>
<reference evidence="1 2" key="1">
    <citation type="submission" date="2020-08" db="EMBL/GenBank/DDBJ databases">
        <title>Sequencing the genomes of 1000 actinobacteria strains.</title>
        <authorList>
            <person name="Klenk H.-P."/>
        </authorList>
    </citation>
    <scope>NUCLEOTIDE SEQUENCE [LARGE SCALE GENOMIC DNA]</scope>
    <source>
        <strain evidence="1 2">DSM 43675</strain>
    </source>
</reference>
<name>A0A7X0L1T0_9ACTN</name>
<organism evidence="1 2">
    <name type="scientific">Actinomadura coerulea</name>
    <dbReference type="NCBI Taxonomy" id="46159"/>
    <lineage>
        <taxon>Bacteria</taxon>
        <taxon>Bacillati</taxon>
        <taxon>Actinomycetota</taxon>
        <taxon>Actinomycetes</taxon>
        <taxon>Streptosporangiales</taxon>
        <taxon>Thermomonosporaceae</taxon>
        <taxon>Actinomadura</taxon>
    </lineage>
</organism>
<dbReference type="Proteomes" id="UP000546324">
    <property type="component" value="Unassembled WGS sequence"/>
</dbReference>
<proteinExistence type="predicted"/>
<gene>
    <name evidence="1" type="ORF">BKA00_005827</name>
</gene>
<protein>
    <submittedName>
        <fullName evidence="1">Uncharacterized protein</fullName>
    </submittedName>
</protein>
<dbReference type="RefSeq" id="WP_185030347.1">
    <property type="nucleotide sequence ID" value="NZ_JACHMQ010000001.1"/>
</dbReference>
<dbReference type="EMBL" id="JACHMQ010000001">
    <property type="protein sequence ID" value="MBB6398913.1"/>
    <property type="molecule type" value="Genomic_DNA"/>
</dbReference>